<accession>A0ABQ6H7S7</accession>
<sequence>MNMDDNYGLISKIVAIPGKREELADILVNGTQGMPGCISYVIAKDPQDADALWITEVWQSQTMHQSSLSLPTVQDAMIKGKPLIDGILERIETQPIGQV</sequence>
<keyword evidence="3" id="KW-1185">Reference proteome</keyword>
<dbReference type="InterPro" id="IPR007138">
    <property type="entry name" value="ABM_dom"/>
</dbReference>
<comment type="caution">
    <text evidence="2">The sequence shown here is derived from an EMBL/GenBank/DDBJ whole genome shotgun (WGS) entry which is preliminary data.</text>
</comment>
<evidence type="ECO:0000259" key="1">
    <source>
        <dbReference type="PROSITE" id="PS51725"/>
    </source>
</evidence>
<reference evidence="2 3" key="1">
    <citation type="submission" date="2023-03" db="EMBL/GenBank/DDBJ databases">
        <title>Thalassotalea loyana LMG 22536T draft genome sequence.</title>
        <authorList>
            <person name="Sawabe T."/>
        </authorList>
    </citation>
    <scope>NUCLEOTIDE SEQUENCE [LARGE SCALE GENOMIC DNA]</scope>
    <source>
        <strain evidence="2 3">LMG 22536</strain>
    </source>
</reference>
<evidence type="ECO:0000313" key="2">
    <source>
        <dbReference type="EMBL" id="GLX84193.1"/>
    </source>
</evidence>
<keyword evidence="2" id="KW-0503">Monooxygenase</keyword>
<feature type="domain" description="ABM" evidence="1">
    <location>
        <begin position="7"/>
        <end position="92"/>
    </location>
</feature>
<evidence type="ECO:0000313" key="3">
    <source>
        <dbReference type="Proteomes" id="UP001157134"/>
    </source>
</evidence>
<name>A0ABQ6H7S7_9GAMM</name>
<organism evidence="2 3">
    <name type="scientific">Thalassotalea loyana</name>
    <dbReference type="NCBI Taxonomy" id="280483"/>
    <lineage>
        <taxon>Bacteria</taxon>
        <taxon>Pseudomonadati</taxon>
        <taxon>Pseudomonadota</taxon>
        <taxon>Gammaproteobacteria</taxon>
        <taxon>Alteromonadales</taxon>
        <taxon>Colwelliaceae</taxon>
        <taxon>Thalassotalea</taxon>
    </lineage>
</organism>
<keyword evidence="2" id="KW-0560">Oxidoreductase</keyword>
<dbReference type="GO" id="GO:0004497">
    <property type="term" value="F:monooxygenase activity"/>
    <property type="evidence" value="ECO:0007669"/>
    <property type="project" value="UniProtKB-KW"/>
</dbReference>
<dbReference type="SUPFAM" id="SSF54909">
    <property type="entry name" value="Dimeric alpha+beta barrel"/>
    <property type="match status" value="1"/>
</dbReference>
<dbReference type="Proteomes" id="UP001157134">
    <property type="component" value="Unassembled WGS sequence"/>
</dbReference>
<dbReference type="PROSITE" id="PS51725">
    <property type="entry name" value="ABM"/>
    <property type="match status" value="1"/>
</dbReference>
<dbReference type="InterPro" id="IPR011008">
    <property type="entry name" value="Dimeric_a/b-barrel"/>
</dbReference>
<dbReference type="Pfam" id="PF03992">
    <property type="entry name" value="ABM"/>
    <property type="match status" value="1"/>
</dbReference>
<dbReference type="EMBL" id="BSSV01000001">
    <property type="protein sequence ID" value="GLX84193.1"/>
    <property type="molecule type" value="Genomic_DNA"/>
</dbReference>
<dbReference type="Gene3D" id="3.30.70.100">
    <property type="match status" value="1"/>
</dbReference>
<proteinExistence type="predicted"/>
<protein>
    <submittedName>
        <fullName evidence="2">Antibiotic biosynthesis monooxygenase</fullName>
    </submittedName>
</protein>
<gene>
    <name evidence="2" type="ORF">tloyanaT_04450</name>
</gene>